<keyword evidence="5" id="KW-0479">Metal-binding</keyword>
<dbReference type="InterPro" id="IPR050092">
    <property type="entry name" value="RNase_H"/>
</dbReference>
<feature type="domain" description="RNase H type-1" evidence="8">
    <location>
        <begin position="30"/>
        <end position="173"/>
    </location>
</feature>
<keyword evidence="10" id="KW-1185">Reference proteome</keyword>
<evidence type="ECO:0000256" key="7">
    <source>
        <dbReference type="ARBA" id="ARBA00022801"/>
    </source>
</evidence>
<dbReference type="AlphaFoldDB" id="A0A0D2NDR0"/>
<dbReference type="InterPro" id="IPR012337">
    <property type="entry name" value="RNaseH-like_sf"/>
</dbReference>
<evidence type="ECO:0000259" key="8">
    <source>
        <dbReference type="PROSITE" id="PS50879"/>
    </source>
</evidence>
<comment type="catalytic activity">
    <reaction evidence="1">
        <text>Endonucleolytic cleavage to 5'-phosphomonoester.</text>
        <dbReference type="EC" id="3.1.26.4"/>
    </reaction>
</comment>
<gene>
    <name evidence="9" type="ORF">HYPSUDRAFT_150029</name>
</gene>
<dbReference type="STRING" id="945553.A0A0D2NDR0"/>
<dbReference type="GO" id="GO:0043137">
    <property type="term" value="P:DNA replication, removal of RNA primer"/>
    <property type="evidence" value="ECO:0007669"/>
    <property type="project" value="TreeGrafter"/>
</dbReference>
<dbReference type="InterPro" id="IPR002156">
    <property type="entry name" value="RNaseH_domain"/>
</dbReference>
<proteinExistence type="inferred from homology"/>
<evidence type="ECO:0000256" key="6">
    <source>
        <dbReference type="ARBA" id="ARBA00022759"/>
    </source>
</evidence>
<evidence type="ECO:0000256" key="2">
    <source>
        <dbReference type="ARBA" id="ARBA00005300"/>
    </source>
</evidence>
<evidence type="ECO:0000256" key="3">
    <source>
        <dbReference type="ARBA" id="ARBA00012180"/>
    </source>
</evidence>
<dbReference type="Gene3D" id="3.30.420.10">
    <property type="entry name" value="Ribonuclease H-like superfamily/Ribonuclease H"/>
    <property type="match status" value="1"/>
</dbReference>
<dbReference type="GO" id="GO:0046872">
    <property type="term" value="F:metal ion binding"/>
    <property type="evidence" value="ECO:0007669"/>
    <property type="project" value="UniProtKB-KW"/>
</dbReference>
<evidence type="ECO:0000256" key="4">
    <source>
        <dbReference type="ARBA" id="ARBA00022722"/>
    </source>
</evidence>
<keyword evidence="4" id="KW-0540">Nuclease</keyword>
<keyword evidence="7" id="KW-0378">Hydrolase</keyword>
<dbReference type="InterPro" id="IPR036397">
    <property type="entry name" value="RNaseH_sf"/>
</dbReference>
<organism evidence="9 10">
    <name type="scientific">Hypholoma sublateritium (strain FD-334 SS-4)</name>
    <dbReference type="NCBI Taxonomy" id="945553"/>
    <lineage>
        <taxon>Eukaryota</taxon>
        <taxon>Fungi</taxon>
        <taxon>Dikarya</taxon>
        <taxon>Basidiomycota</taxon>
        <taxon>Agaricomycotina</taxon>
        <taxon>Agaricomycetes</taxon>
        <taxon>Agaricomycetidae</taxon>
        <taxon>Agaricales</taxon>
        <taxon>Agaricineae</taxon>
        <taxon>Strophariaceae</taxon>
        <taxon>Hypholoma</taxon>
    </lineage>
</organism>
<evidence type="ECO:0000256" key="1">
    <source>
        <dbReference type="ARBA" id="ARBA00000077"/>
    </source>
</evidence>
<protein>
    <recommendedName>
        <fullName evidence="3">ribonuclease H</fullName>
        <ecNumber evidence="3">3.1.26.4</ecNumber>
    </recommendedName>
</protein>
<dbReference type="CDD" id="cd09280">
    <property type="entry name" value="RNase_HI_eukaryote_like"/>
    <property type="match status" value="1"/>
</dbReference>
<dbReference type="SUPFAM" id="SSF53098">
    <property type="entry name" value="Ribonuclease H-like"/>
    <property type="match status" value="1"/>
</dbReference>
<dbReference type="OrthoDB" id="2752996at2759"/>
<dbReference type="Pfam" id="PF00075">
    <property type="entry name" value="RNase_H"/>
    <property type="match status" value="1"/>
</dbReference>
<dbReference type="EMBL" id="KN817667">
    <property type="protein sequence ID" value="KJA14736.1"/>
    <property type="molecule type" value="Genomic_DNA"/>
</dbReference>
<comment type="similarity">
    <text evidence="2">Belongs to the RNase H family.</text>
</comment>
<evidence type="ECO:0000256" key="5">
    <source>
        <dbReference type="ARBA" id="ARBA00022723"/>
    </source>
</evidence>
<sequence length="270" mass="30010">LENGFRLFGLNRLTSPHPVKSPPAPLEPPNLPSSIVYTDGSCTDNGNLDARAGAGIWYGRDNPRNKAVRLPESMHQSNNTGELVAILIALQDGEPNTPLDIHTDSQYVIDSLYKYGPIHEQLGWIDTANKELMAKLLATLRARPGKTYLTKVLGHSGDVGNDGADSLAAAGAAKDQCDEISLEVPEALRIYGAQLQGLTQSKLYRGIRERHESGLNPRRAATVWLDITRWAAKERWGTFPTDAMIWKAIRNKTIDRKIRQYIYRVMHETT</sequence>
<keyword evidence="6" id="KW-0255">Endonuclease</keyword>
<dbReference type="PANTHER" id="PTHR10642">
    <property type="entry name" value="RIBONUCLEASE H1"/>
    <property type="match status" value="1"/>
</dbReference>
<name>A0A0D2NDR0_HYPSF</name>
<feature type="non-terminal residue" evidence="9">
    <location>
        <position position="1"/>
    </location>
</feature>
<evidence type="ECO:0000313" key="10">
    <source>
        <dbReference type="Proteomes" id="UP000054270"/>
    </source>
</evidence>
<accession>A0A0D2NDR0</accession>
<reference evidence="10" key="1">
    <citation type="submission" date="2014-04" db="EMBL/GenBank/DDBJ databases">
        <title>Evolutionary Origins and Diversification of the Mycorrhizal Mutualists.</title>
        <authorList>
            <consortium name="DOE Joint Genome Institute"/>
            <consortium name="Mycorrhizal Genomics Consortium"/>
            <person name="Kohler A."/>
            <person name="Kuo A."/>
            <person name="Nagy L.G."/>
            <person name="Floudas D."/>
            <person name="Copeland A."/>
            <person name="Barry K.W."/>
            <person name="Cichocki N."/>
            <person name="Veneault-Fourrey C."/>
            <person name="LaButti K."/>
            <person name="Lindquist E.A."/>
            <person name="Lipzen A."/>
            <person name="Lundell T."/>
            <person name="Morin E."/>
            <person name="Murat C."/>
            <person name="Riley R."/>
            <person name="Ohm R."/>
            <person name="Sun H."/>
            <person name="Tunlid A."/>
            <person name="Henrissat B."/>
            <person name="Grigoriev I.V."/>
            <person name="Hibbett D.S."/>
            <person name="Martin F."/>
        </authorList>
    </citation>
    <scope>NUCLEOTIDE SEQUENCE [LARGE SCALE GENOMIC DNA]</scope>
    <source>
        <strain evidence="10">FD-334 SS-4</strain>
    </source>
</reference>
<dbReference type="PROSITE" id="PS50879">
    <property type="entry name" value="RNASE_H_1"/>
    <property type="match status" value="1"/>
</dbReference>
<dbReference type="PANTHER" id="PTHR10642:SF26">
    <property type="entry name" value="RIBONUCLEASE H1"/>
    <property type="match status" value="1"/>
</dbReference>
<dbReference type="GO" id="GO:0004523">
    <property type="term" value="F:RNA-DNA hybrid ribonuclease activity"/>
    <property type="evidence" value="ECO:0007669"/>
    <property type="project" value="UniProtKB-EC"/>
</dbReference>
<dbReference type="EC" id="3.1.26.4" evidence="3"/>
<dbReference type="Proteomes" id="UP000054270">
    <property type="component" value="Unassembled WGS sequence"/>
</dbReference>
<dbReference type="GO" id="GO:0003676">
    <property type="term" value="F:nucleic acid binding"/>
    <property type="evidence" value="ECO:0007669"/>
    <property type="project" value="InterPro"/>
</dbReference>
<evidence type="ECO:0000313" key="9">
    <source>
        <dbReference type="EMBL" id="KJA14736.1"/>
    </source>
</evidence>
<dbReference type="OMA" id="KETGRIM"/>